<comment type="caution">
    <text evidence="2">The sequence shown here is derived from an EMBL/GenBank/DDBJ whole genome shotgun (WGS) entry which is preliminary data.</text>
</comment>
<accession>A0ABT4A782</accession>
<dbReference type="Pfam" id="PF03372">
    <property type="entry name" value="Exo_endo_phos"/>
    <property type="match status" value="1"/>
</dbReference>
<organism evidence="2 3">
    <name type="scientific">Archangium lansingense</name>
    <dbReference type="NCBI Taxonomy" id="2995310"/>
    <lineage>
        <taxon>Bacteria</taxon>
        <taxon>Pseudomonadati</taxon>
        <taxon>Myxococcota</taxon>
        <taxon>Myxococcia</taxon>
        <taxon>Myxococcales</taxon>
        <taxon>Cystobacterineae</taxon>
        <taxon>Archangiaceae</taxon>
        <taxon>Archangium</taxon>
    </lineage>
</organism>
<evidence type="ECO:0000259" key="1">
    <source>
        <dbReference type="Pfam" id="PF03372"/>
    </source>
</evidence>
<dbReference type="SUPFAM" id="SSF56219">
    <property type="entry name" value="DNase I-like"/>
    <property type="match status" value="1"/>
</dbReference>
<protein>
    <recommendedName>
        <fullName evidence="1">Endonuclease/exonuclease/phosphatase domain-containing protein</fullName>
    </recommendedName>
</protein>
<dbReference type="Gene3D" id="3.60.10.10">
    <property type="entry name" value="Endonuclease/exonuclease/phosphatase"/>
    <property type="match status" value="1"/>
</dbReference>
<dbReference type="InterPro" id="IPR036691">
    <property type="entry name" value="Endo/exonu/phosph_ase_sf"/>
</dbReference>
<reference evidence="2 3" key="1">
    <citation type="submission" date="2022-11" db="EMBL/GenBank/DDBJ databases">
        <title>Minimal conservation of predation-associated metabolite biosynthetic gene clusters underscores biosynthetic potential of Myxococcota including descriptions for ten novel species: Archangium lansinium sp. nov., Myxococcus landrumus sp. nov., Nannocystis bai.</title>
        <authorList>
            <person name="Ahearne A."/>
            <person name="Stevens C."/>
            <person name="Phillips K."/>
        </authorList>
    </citation>
    <scope>NUCLEOTIDE SEQUENCE [LARGE SCALE GENOMIC DNA]</scope>
    <source>
        <strain evidence="2 3">MIWBW</strain>
    </source>
</reference>
<dbReference type="InterPro" id="IPR005135">
    <property type="entry name" value="Endo/exonuclease/phosphatase"/>
</dbReference>
<proteinExistence type="predicted"/>
<dbReference type="RefSeq" id="WP_267536348.1">
    <property type="nucleotide sequence ID" value="NZ_JAPNKA010000001.1"/>
</dbReference>
<name>A0ABT4A782_9BACT</name>
<dbReference type="Proteomes" id="UP001207654">
    <property type="component" value="Unassembled WGS sequence"/>
</dbReference>
<gene>
    <name evidence="2" type="ORF">OV287_23915</name>
</gene>
<evidence type="ECO:0000313" key="2">
    <source>
        <dbReference type="EMBL" id="MCY1077521.1"/>
    </source>
</evidence>
<dbReference type="EMBL" id="JAPNKA010000001">
    <property type="protein sequence ID" value="MCY1077521.1"/>
    <property type="molecule type" value="Genomic_DNA"/>
</dbReference>
<keyword evidence="3" id="KW-1185">Reference proteome</keyword>
<feature type="domain" description="Endonuclease/exonuclease/phosphatase" evidence="1">
    <location>
        <begin position="7"/>
        <end position="184"/>
    </location>
</feature>
<evidence type="ECO:0000313" key="3">
    <source>
        <dbReference type="Proteomes" id="UP001207654"/>
    </source>
</evidence>
<sequence length="250" mass="26598">MPNIRVLTWNAFGGSTANLATAINSLNIDVTVLQETHNNGANAFYNPLNALGGYTVSGPFTENVTRQTPTGNNFYPDPSQRRSYAVVTRNATVGAVAAALVDYTTDGAYVIPNSAFNAGMQGFTYRPPLRVTFTHNGNACVIYNWHAPLIHQNARGIQLFDGCNTLANDVAGGNLVIIGADMNNNALPAHRFAAFDGLADGYDHLLAANTVGANPVVDLRTLAGVTAVQIGYLNALYSAPHWAVPARISY</sequence>